<comment type="caution">
    <text evidence="3">The sequence shown here is derived from an EMBL/GenBank/DDBJ whole genome shotgun (WGS) entry which is preliminary data.</text>
</comment>
<evidence type="ECO:0000256" key="2">
    <source>
        <dbReference type="SAM" id="MobiDB-lite"/>
    </source>
</evidence>
<sequence>MNMLKRLFTPTHLSIVNDELIAARLQLLSAENDLEHVQAQVSLLNARIARLEGKLKTADAHSSMMDAQFYATRLRSAMPSETGNRSQQAEHDISELRPKLSGK</sequence>
<organism evidence="3 4">
    <name type="scientific">Glaciimonas immobilis</name>
    <dbReference type="NCBI Taxonomy" id="728004"/>
    <lineage>
        <taxon>Bacteria</taxon>
        <taxon>Pseudomonadati</taxon>
        <taxon>Pseudomonadota</taxon>
        <taxon>Betaproteobacteria</taxon>
        <taxon>Burkholderiales</taxon>
        <taxon>Oxalobacteraceae</taxon>
        <taxon>Glaciimonas</taxon>
    </lineage>
</organism>
<dbReference type="EMBL" id="JACHHQ010000009">
    <property type="protein sequence ID" value="MBB5201963.1"/>
    <property type="molecule type" value="Genomic_DNA"/>
</dbReference>
<keyword evidence="1" id="KW-0175">Coiled coil</keyword>
<evidence type="ECO:0000313" key="4">
    <source>
        <dbReference type="Proteomes" id="UP000571084"/>
    </source>
</evidence>
<feature type="region of interest" description="Disordered" evidence="2">
    <location>
        <begin position="75"/>
        <end position="103"/>
    </location>
</feature>
<proteinExistence type="predicted"/>
<keyword evidence="4" id="KW-1185">Reference proteome</keyword>
<protein>
    <submittedName>
        <fullName evidence="3">Putative nucleic acid-binding Zn-ribbon protein</fullName>
    </submittedName>
</protein>
<evidence type="ECO:0000313" key="3">
    <source>
        <dbReference type="EMBL" id="MBB5201963.1"/>
    </source>
</evidence>
<dbReference type="RefSeq" id="WP_168054610.1">
    <property type="nucleotide sequence ID" value="NZ_JAAOZT010000005.1"/>
</dbReference>
<feature type="compositionally biased region" description="Basic and acidic residues" evidence="2">
    <location>
        <begin position="88"/>
        <end position="103"/>
    </location>
</feature>
<dbReference type="AlphaFoldDB" id="A0A840RWJ8"/>
<reference evidence="3 4" key="1">
    <citation type="submission" date="2020-08" db="EMBL/GenBank/DDBJ databases">
        <title>Genomic Encyclopedia of Type Strains, Phase IV (KMG-IV): sequencing the most valuable type-strain genomes for metagenomic binning, comparative biology and taxonomic classification.</title>
        <authorList>
            <person name="Goeker M."/>
        </authorList>
    </citation>
    <scope>NUCLEOTIDE SEQUENCE [LARGE SCALE GENOMIC DNA]</scope>
    <source>
        <strain evidence="3 4">DSM 23240</strain>
    </source>
</reference>
<evidence type="ECO:0000256" key="1">
    <source>
        <dbReference type="SAM" id="Coils"/>
    </source>
</evidence>
<accession>A0A840RWJ8</accession>
<gene>
    <name evidence="3" type="ORF">HNR39_003825</name>
</gene>
<dbReference type="Proteomes" id="UP000571084">
    <property type="component" value="Unassembled WGS sequence"/>
</dbReference>
<name>A0A840RWJ8_9BURK</name>
<feature type="coiled-coil region" evidence="1">
    <location>
        <begin position="20"/>
        <end position="54"/>
    </location>
</feature>